<name>A0ACC5T2U6_ENSAD</name>
<dbReference type="Proteomes" id="UP000823773">
    <property type="component" value="Unassembled WGS sequence"/>
</dbReference>
<evidence type="ECO:0000313" key="1">
    <source>
        <dbReference type="EMBL" id="MBP1875231.1"/>
    </source>
</evidence>
<gene>
    <name evidence="1" type="ORF">J2Z19_004967</name>
</gene>
<protein>
    <submittedName>
        <fullName evidence="1">Cbb3-type cytochrome oxidase subunit 3</fullName>
    </submittedName>
</protein>
<accession>A0ACC5T2U6</accession>
<keyword evidence="2" id="KW-1185">Reference proteome</keyword>
<comment type="caution">
    <text evidence="1">The sequence shown here is derived from an EMBL/GenBank/DDBJ whole genome shotgun (WGS) entry which is preliminary data.</text>
</comment>
<reference evidence="1" key="1">
    <citation type="submission" date="2021-03" db="EMBL/GenBank/DDBJ databases">
        <title>Genomic Encyclopedia of Type Strains, Phase IV (KMG-IV): sequencing the most valuable type-strain genomes for metagenomic binning, comparative biology and taxonomic classification.</title>
        <authorList>
            <person name="Goeker M."/>
        </authorList>
    </citation>
    <scope>NUCLEOTIDE SEQUENCE</scope>
    <source>
        <strain evidence="1">DSM 18131</strain>
    </source>
</reference>
<sequence>MGLALFSMTMFFAMIFATIHALRDESREQRDRSGNRKIFG</sequence>
<dbReference type="EMBL" id="JAGGJR010000010">
    <property type="protein sequence ID" value="MBP1875231.1"/>
    <property type="molecule type" value="Genomic_DNA"/>
</dbReference>
<organism evidence="1 2">
    <name type="scientific">Ensifer adhaerens</name>
    <name type="common">Sinorhizobium morelense</name>
    <dbReference type="NCBI Taxonomy" id="106592"/>
    <lineage>
        <taxon>Bacteria</taxon>
        <taxon>Pseudomonadati</taxon>
        <taxon>Pseudomonadota</taxon>
        <taxon>Alphaproteobacteria</taxon>
        <taxon>Hyphomicrobiales</taxon>
        <taxon>Rhizobiaceae</taxon>
        <taxon>Sinorhizobium/Ensifer group</taxon>
        <taxon>Ensifer</taxon>
    </lineage>
</organism>
<evidence type="ECO:0000313" key="2">
    <source>
        <dbReference type="Proteomes" id="UP000823773"/>
    </source>
</evidence>
<proteinExistence type="predicted"/>